<dbReference type="SUPFAM" id="SSF51679">
    <property type="entry name" value="Bacterial luciferase-like"/>
    <property type="match status" value="1"/>
</dbReference>
<dbReference type="GO" id="GO:0016705">
    <property type="term" value="F:oxidoreductase activity, acting on paired donors, with incorporation or reduction of molecular oxygen"/>
    <property type="evidence" value="ECO:0007669"/>
    <property type="project" value="InterPro"/>
</dbReference>
<evidence type="ECO:0000256" key="1">
    <source>
        <dbReference type="ARBA" id="ARBA00023002"/>
    </source>
</evidence>
<feature type="domain" description="Luciferase-like" evidence="3">
    <location>
        <begin position="16"/>
        <end position="323"/>
    </location>
</feature>
<proteinExistence type="predicted"/>
<evidence type="ECO:0000313" key="4">
    <source>
        <dbReference type="EMBL" id="BAV34493.1"/>
    </source>
</evidence>
<dbReference type="InterPro" id="IPR036661">
    <property type="entry name" value="Luciferase-like_sf"/>
</dbReference>
<dbReference type="Pfam" id="PF00296">
    <property type="entry name" value="Bac_luciferase"/>
    <property type="match status" value="1"/>
</dbReference>
<sequence length="355" mass="39364">MQLDLFYELAVPDFAMRNEAQVFHDTLEELVLAETCGFRAAWIVEHHFMRGYSHSSAPDLVLAAAAQRTRTLRLGHAIVPLPLHHPLQVAERLATLDVLSNGRLEFGFGGALSPHEYAAFGIDMNDSRGMVEESLAILRQGFTGMPVHFAGRHFKVENAEILPKCVQQPHPPLWMAAASPDSFELAAQLGVGVLVGPFKPWFMVQSDIERYHAAWKKYQGDTEEPARVGMTLGLMCLEDGQRARELASLHITWFYRELLKQTAPLLKQMHADHEYYKKAGSLKSLLEKTLNLTALETLGMVVAGDPAHCRRQLETWRGAGVDHLLCAISAGGIPSEAAQASMRILADQVIPHFAS</sequence>
<dbReference type="GO" id="GO:0004497">
    <property type="term" value="F:monooxygenase activity"/>
    <property type="evidence" value="ECO:0007669"/>
    <property type="project" value="UniProtKB-KW"/>
</dbReference>
<protein>
    <submittedName>
        <fullName evidence="4">Monooxygenase</fullName>
    </submittedName>
</protein>
<evidence type="ECO:0000256" key="2">
    <source>
        <dbReference type="ARBA" id="ARBA00023033"/>
    </source>
</evidence>
<name>A0A1B4XI60_9GAMM</name>
<keyword evidence="1" id="KW-0560">Oxidoreductase</keyword>
<dbReference type="KEGG" id="slim:SCL_2204"/>
<dbReference type="OrthoDB" id="7903015at2"/>
<evidence type="ECO:0000259" key="3">
    <source>
        <dbReference type="Pfam" id="PF00296"/>
    </source>
</evidence>
<reference evidence="4 5" key="1">
    <citation type="submission" date="2015-05" db="EMBL/GenBank/DDBJ databases">
        <title>Complete genome sequence of a sulfur-oxidizing gammaproteobacterium strain HA5.</title>
        <authorList>
            <person name="Miura A."/>
            <person name="Kojima H."/>
            <person name="Fukui M."/>
        </authorList>
    </citation>
    <scope>NUCLEOTIDE SEQUENCE [LARGE SCALE GENOMIC DNA]</scope>
    <source>
        <strain evidence="4 5">HA5</strain>
    </source>
</reference>
<accession>A0A1B4XI60</accession>
<dbReference type="GO" id="GO:0005829">
    <property type="term" value="C:cytosol"/>
    <property type="evidence" value="ECO:0007669"/>
    <property type="project" value="TreeGrafter"/>
</dbReference>
<dbReference type="EMBL" id="AP014879">
    <property type="protein sequence ID" value="BAV34493.1"/>
    <property type="molecule type" value="Genomic_DNA"/>
</dbReference>
<dbReference type="AlphaFoldDB" id="A0A1B4XI60"/>
<evidence type="ECO:0000313" key="5">
    <source>
        <dbReference type="Proteomes" id="UP000243180"/>
    </source>
</evidence>
<gene>
    <name evidence="4" type="ORF">SCL_2204</name>
</gene>
<dbReference type="InterPro" id="IPR011251">
    <property type="entry name" value="Luciferase-like_dom"/>
</dbReference>
<dbReference type="InterPro" id="IPR050766">
    <property type="entry name" value="Bact_Lucif_Oxidored"/>
</dbReference>
<keyword evidence="2 4" id="KW-0503">Monooxygenase</keyword>
<organism evidence="4 5">
    <name type="scientific">Sulfuricaulis limicola</name>
    <dbReference type="NCBI Taxonomy" id="1620215"/>
    <lineage>
        <taxon>Bacteria</taxon>
        <taxon>Pseudomonadati</taxon>
        <taxon>Pseudomonadota</taxon>
        <taxon>Gammaproteobacteria</taxon>
        <taxon>Acidiferrobacterales</taxon>
        <taxon>Acidiferrobacteraceae</taxon>
        <taxon>Sulfuricaulis</taxon>
    </lineage>
</organism>
<keyword evidence="5" id="KW-1185">Reference proteome</keyword>
<dbReference type="InParanoid" id="A0A1B4XI60"/>
<dbReference type="PANTHER" id="PTHR30137:SF8">
    <property type="entry name" value="BLR5498 PROTEIN"/>
    <property type="match status" value="1"/>
</dbReference>
<dbReference type="Gene3D" id="3.20.20.30">
    <property type="entry name" value="Luciferase-like domain"/>
    <property type="match status" value="1"/>
</dbReference>
<dbReference type="PANTHER" id="PTHR30137">
    <property type="entry name" value="LUCIFERASE-LIKE MONOOXYGENASE"/>
    <property type="match status" value="1"/>
</dbReference>
<dbReference type="Proteomes" id="UP000243180">
    <property type="component" value="Chromosome"/>
</dbReference>
<dbReference type="FunCoup" id="A0A1B4XI60">
    <property type="interactions" value="191"/>
</dbReference>